<feature type="region of interest" description="Disordered" evidence="2">
    <location>
        <begin position="1379"/>
        <end position="1419"/>
    </location>
</feature>
<dbReference type="EMBL" id="NIVC01000020">
    <property type="protein sequence ID" value="PAA93784.1"/>
    <property type="molecule type" value="Genomic_DNA"/>
</dbReference>
<name>A0A267H7Y2_9PLAT</name>
<dbReference type="GO" id="GO:0005814">
    <property type="term" value="C:centriole"/>
    <property type="evidence" value="ECO:0007669"/>
    <property type="project" value="TreeGrafter"/>
</dbReference>
<gene>
    <name evidence="3" type="ORF">BOX15_Mlig022981g2</name>
</gene>
<feature type="compositionally biased region" description="Polar residues" evidence="2">
    <location>
        <begin position="1330"/>
        <end position="1339"/>
    </location>
</feature>
<feature type="region of interest" description="Disordered" evidence="2">
    <location>
        <begin position="747"/>
        <end position="898"/>
    </location>
</feature>
<feature type="region of interest" description="Disordered" evidence="2">
    <location>
        <begin position="45"/>
        <end position="91"/>
    </location>
</feature>
<feature type="compositionally biased region" description="Low complexity" evidence="2">
    <location>
        <begin position="1289"/>
        <end position="1300"/>
    </location>
</feature>
<feature type="region of interest" description="Disordered" evidence="2">
    <location>
        <begin position="187"/>
        <end position="233"/>
    </location>
</feature>
<sequence length="1419" mass="150172">GAPMLSLNGSAELTRLKAQQQPAGASAASEASAADRVLRATQRAVDSALGSAGRAPPESEEALRSRWATSWQQQEKDSDQQAASAVDVRASQGSTTLDDQFYLLPTEAAHQLAGSAAAGELRSSGRIPDKLVWKRPVPGAVFSDVVDVPARTVDDVMDGVTENAAAVASGDIELADEGIATMTLRQGGSGLRQGAACESPPQRLGNDEEAENEGREFGETAARQQQPQPSAGDVADCRRLLASRKVGGGGGGSGGRVVHPRVLPPQQQPQQVAATAAATAAVAMAEPLIRGQQQVEANIGRLLERLERLEAERAVSAGGQQPKQEEERRLREQLDRLLADRLSQLEQLQREQLRMQQELLMQQHRMPMVPVMPGPPPPPPPTQHQQQFLRQLVDERASSTGPQRRPAGESTRKSPGPQPAEPQPPSVDRAAQVVSDIRDEVRAIVHRGDSELGGGVARLLNEIDSIRSDIRAHKDRYQAMPPAEATATTSAGQFRPTTSAGQSRPTSMLPQYQSSPAMSAIEPPADRSTPAVSLSGLSRFEINGAGSGGAGAAAAPEKKRRSYPLNEYLRRDPLPDRSVYPSYDSVLEAERRQQEAAGSHKPEDQVAAAQRTLLEVRRRQKALETRAQTAERSRDGKLIYSIVDAIWQDETAAQRARVRAIVDDVIKHGGAIRQRAVPGARRTRVQQPPEEAPLPIRAIFDAVSESELARLCSPQKAAPAGGQRRKLGPWQRMPYMHFANDVKGPITALPRQPAEEPPRRRAAPTSAVPKRREPKPPQTREEAVQAGSPPRDDRRDDGNDGDDEDGASVEGAGVRLPGYHRPPPRRPAPPTGPSRRRPSAEDAAAASQPAGRVRAGHTADAVRSRMRDEVLAEVLARMVDQRRRPSGAPPERANSAGLDALIRRMILSALLARVERAARRLAGRDVQPPGGAAFSTPEATPRDDEQPETATESTPTPRTPTPAAPAAEPFVPLSALQLLLQQRPEPPAPPPPPQTQPQPRAQAASPDSELSGGSTAEERQLPDQDIVSLPSRHSVRTPTPSLEEPSAATPPPQPQPIAQSSRMDTGCQTLQDAVSQTAVDVEAQTTLPIPGSPPQSAVPEVPPSATPSTPSSPATPTCADSISEGVWLLDRSEGQAPNIQVATEARQLLGQLDASNGEAAFDLTADQSLADPPTRSEGEFPRRAPSHRADPRRDPVLAVIAGSDGRPLYPPPPGRRHRSDAAAAAAAAAAADFADSSAGSSLSEPGGPDNGDDVTDIIGDDDDDAELPPPSPPPPPAPVPSRPPPPPSSSSAAARASEPSEPLRPSQSPPAQRESLQLRDSAAADDRTAMASTAEFSTEATDRPDVDPDAYLGLSSTATNLLSTNQAIQDAFAATADSASLGTTGPRRLTVNVPGLDPVAGSSPDEADSVSEISLGGGL</sequence>
<dbReference type="PANTHER" id="PTHR15721:SF2">
    <property type="entry name" value="PROTEIN TALPID3"/>
    <property type="match status" value="1"/>
</dbReference>
<feature type="coiled-coil region" evidence="1">
    <location>
        <begin position="606"/>
        <end position="633"/>
    </location>
</feature>
<organism evidence="3 4">
    <name type="scientific">Macrostomum lignano</name>
    <dbReference type="NCBI Taxonomy" id="282301"/>
    <lineage>
        <taxon>Eukaryota</taxon>
        <taxon>Metazoa</taxon>
        <taxon>Spiralia</taxon>
        <taxon>Lophotrochozoa</taxon>
        <taxon>Platyhelminthes</taxon>
        <taxon>Rhabditophora</taxon>
        <taxon>Macrostomorpha</taxon>
        <taxon>Macrostomida</taxon>
        <taxon>Macrostomidae</taxon>
        <taxon>Macrostomum</taxon>
    </lineage>
</organism>
<feature type="compositionally biased region" description="Basic and acidic residues" evidence="2">
    <location>
        <begin position="1174"/>
        <end position="1195"/>
    </location>
</feature>
<keyword evidence="4" id="KW-1185">Reference proteome</keyword>
<feature type="region of interest" description="Disordered" evidence="2">
    <location>
        <begin position="1159"/>
        <end position="1349"/>
    </location>
</feature>
<dbReference type="PANTHER" id="PTHR15721">
    <property type="entry name" value="KIAA0586 PROTEIN"/>
    <property type="match status" value="1"/>
</dbReference>
<proteinExistence type="predicted"/>
<dbReference type="InterPro" id="IPR029246">
    <property type="entry name" value="TALPID3"/>
</dbReference>
<feature type="compositionally biased region" description="Pro residues" evidence="2">
    <location>
        <begin position="370"/>
        <end position="382"/>
    </location>
</feature>
<accession>A0A267H7Y2</accession>
<dbReference type="Proteomes" id="UP000215902">
    <property type="component" value="Unassembled WGS sequence"/>
</dbReference>
<evidence type="ECO:0000256" key="1">
    <source>
        <dbReference type="SAM" id="Coils"/>
    </source>
</evidence>
<feature type="compositionally biased region" description="Polar residues" evidence="2">
    <location>
        <begin position="486"/>
        <end position="517"/>
    </location>
</feature>
<evidence type="ECO:0000256" key="2">
    <source>
        <dbReference type="SAM" id="MobiDB-lite"/>
    </source>
</evidence>
<feature type="compositionally biased region" description="Basic and acidic residues" evidence="2">
    <location>
        <begin position="770"/>
        <end position="783"/>
    </location>
</feature>
<feature type="compositionally biased region" description="Pro residues" evidence="2">
    <location>
        <begin position="416"/>
        <end position="425"/>
    </location>
</feature>
<feature type="region of interest" description="Disordered" evidence="2">
    <location>
        <begin position="480"/>
        <end position="532"/>
    </location>
</feature>
<feature type="non-terminal residue" evidence="3">
    <location>
        <position position="1"/>
    </location>
</feature>
<feature type="region of interest" description="Disordered" evidence="2">
    <location>
        <begin position="922"/>
        <end position="1119"/>
    </location>
</feature>
<feature type="compositionally biased region" description="Low complexity" evidence="2">
    <location>
        <begin position="997"/>
        <end position="1006"/>
    </location>
</feature>
<protein>
    <submittedName>
        <fullName evidence="3">Uncharacterized protein</fullName>
    </submittedName>
</protein>
<dbReference type="OrthoDB" id="6253906at2759"/>
<feature type="compositionally biased region" description="Acidic residues" evidence="2">
    <location>
        <begin position="1250"/>
        <end position="1266"/>
    </location>
</feature>
<dbReference type="GO" id="GO:0007224">
    <property type="term" value="P:smoothened signaling pathway"/>
    <property type="evidence" value="ECO:0007669"/>
    <property type="project" value="InterPro"/>
</dbReference>
<dbReference type="GO" id="GO:0036064">
    <property type="term" value="C:ciliary basal body"/>
    <property type="evidence" value="ECO:0007669"/>
    <property type="project" value="TreeGrafter"/>
</dbReference>
<feature type="compositionally biased region" description="Polar residues" evidence="2">
    <location>
        <begin position="1062"/>
        <end position="1087"/>
    </location>
</feature>
<evidence type="ECO:0000313" key="3">
    <source>
        <dbReference type="EMBL" id="PAA93784.1"/>
    </source>
</evidence>
<feature type="compositionally biased region" description="Basic and acidic residues" evidence="2">
    <location>
        <begin position="860"/>
        <end position="870"/>
    </location>
</feature>
<feature type="compositionally biased region" description="Low complexity" evidence="2">
    <location>
        <begin position="1106"/>
        <end position="1117"/>
    </location>
</feature>
<dbReference type="Pfam" id="PF15324">
    <property type="entry name" value="TALPID3"/>
    <property type="match status" value="1"/>
</dbReference>
<feature type="coiled-coil region" evidence="1">
    <location>
        <begin position="292"/>
        <end position="365"/>
    </location>
</feature>
<feature type="compositionally biased region" description="Pro residues" evidence="2">
    <location>
        <begin position="984"/>
        <end position="996"/>
    </location>
</feature>
<evidence type="ECO:0000313" key="4">
    <source>
        <dbReference type="Proteomes" id="UP000215902"/>
    </source>
</evidence>
<feature type="region of interest" description="Disordered" evidence="2">
    <location>
        <begin position="367"/>
        <end position="434"/>
    </location>
</feature>
<dbReference type="STRING" id="282301.A0A267H7Y2"/>
<feature type="compositionally biased region" description="Low complexity" evidence="2">
    <location>
        <begin position="841"/>
        <end position="850"/>
    </location>
</feature>
<feature type="compositionally biased region" description="Pro residues" evidence="2">
    <location>
        <begin position="1267"/>
        <end position="1288"/>
    </location>
</feature>
<feature type="compositionally biased region" description="Low complexity" evidence="2">
    <location>
        <begin position="964"/>
        <end position="983"/>
    </location>
</feature>
<reference evidence="3 4" key="1">
    <citation type="submission" date="2017-06" db="EMBL/GenBank/DDBJ databases">
        <title>A platform for efficient transgenesis in Macrostomum lignano, a flatworm model organism for stem cell research.</title>
        <authorList>
            <person name="Berezikov E."/>
        </authorList>
    </citation>
    <scope>NUCLEOTIDE SEQUENCE [LARGE SCALE GENOMIC DNA]</scope>
    <source>
        <strain evidence="3">DV1</strain>
        <tissue evidence="3">Whole organism</tissue>
    </source>
</reference>
<keyword evidence="1" id="KW-0175">Coiled coil</keyword>
<comment type="caution">
    <text evidence="3">The sequence shown here is derived from an EMBL/GenBank/DDBJ whole genome shotgun (WGS) entry which is preliminary data.</text>
</comment>
<feature type="compositionally biased region" description="Low complexity" evidence="2">
    <location>
        <begin position="1221"/>
        <end position="1238"/>
    </location>
</feature>